<feature type="compositionally biased region" description="Basic and acidic residues" evidence="1">
    <location>
        <begin position="70"/>
        <end position="80"/>
    </location>
</feature>
<dbReference type="CDD" id="cd17716">
    <property type="entry name" value="BRCT_microcephalin_rpt1"/>
    <property type="match status" value="1"/>
</dbReference>
<feature type="compositionally biased region" description="Basic and acidic residues" evidence="1">
    <location>
        <begin position="25"/>
        <end position="45"/>
    </location>
</feature>
<dbReference type="Proteomes" id="UP000799776">
    <property type="component" value="Unassembled WGS sequence"/>
</dbReference>
<evidence type="ECO:0000313" key="4">
    <source>
        <dbReference type="Proteomes" id="UP000799776"/>
    </source>
</evidence>
<feature type="compositionally biased region" description="Polar residues" evidence="1">
    <location>
        <begin position="1061"/>
        <end position="1071"/>
    </location>
</feature>
<dbReference type="EMBL" id="ML978733">
    <property type="protein sequence ID" value="KAF2085150.1"/>
    <property type="molecule type" value="Genomic_DNA"/>
</dbReference>
<feature type="compositionally biased region" description="Basic and acidic residues" evidence="1">
    <location>
        <begin position="283"/>
        <end position="313"/>
    </location>
</feature>
<dbReference type="SUPFAM" id="SSF52113">
    <property type="entry name" value="BRCT domain"/>
    <property type="match status" value="1"/>
</dbReference>
<organism evidence="3 4">
    <name type="scientific">Saccharata proteae CBS 121410</name>
    <dbReference type="NCBI Taxonomy" id="1314787"/>
    <lineage>
        <taxon>Eukaryota</taxon>
        <taxon>Fungi</taxon>
        <taxon>Dikarya</taxon>
        <taxon>Ascomycota</taxon>
        <taxon>Pezizomycotina</taxon>
        <taxon>Dothideomycetes</taxon>
        <taxon>Dothideomycetes incertae sedis</taxon>
        <taxon>Botryosphaeriales</taxon>
        <taxon>Saccharataceae</taxon>
        <taxon>Saccharata</taxon>
    </lineage>
</organism>
<evidence type="ECO:0000313" key="3">
    <source>
        <dbReference type="EMBL" id="KAF2085150.1"/>
    </source>
</evidence>
<reference evidence="3" key="1">
    <citation type="journal article" date="2020" name="Stud. Mycol.">
        <title>101 Dothideomycetes genomes: a test case for predicting lifestyles and emergence of pathogens.</title>
        <authorList>
            <person name="Haridas S."/>
            <person name="Albert R."/>
            <person name="Binder M."/>
            <person name="Bloem J."/>
            <person name="Labutti K."/>
            <person name="Salamov A."/>
            <person name="Andreopoulos B."/>
            <person name="Baker S."/>
            <person name="Barry K."/>
            <person name="Bills G."/>
            <person name="Bluhm B."/>
            <person name="Cannon C."/>
            <person name="Castanera R."/>
            <person name="Culley D."/>
            <person name="Daum C."/>
            <person name="Ezra D."/>
            <person name="Gonzalez J."/>
            <person name="Henrissat B."/>
            <person name="Kuo A."/>
            <person name="Liang C."/>
            <person name="Lipzen A."/>
            <person name="Lutzoni F."/>
            <person name="Magnuson J."/>
            <person name="Mondo S."/>
            <person name="Nolan M."/>
            <person name="Ohm R."/>
            <person name="Pangilinan J."/>
            <person name="Park H.-J."/>
            <person name="Ramirez L."/>
            <person name="Alfaro M."/>
            <person name="Sun H."/>
            <person name="Tritt A."/>
            <person name="Yoshinaga Y."/>
            <person name="Zwiers L.-H."/>
            <person name="Turgeon B."/>
            <person name="Goodwin S."/>
            <person name="Spatafora J."/>
            <person name="Crous P."/>
            <person name="Grigoriev I."/>
        </authorList>
    </citation>
    <scope>NUCLEOTIDE SEQUENCE</scope>
    <source>
        <strain evidence="3">CBS 121410</strain>
    </source>
</reference>
<feature type="region of interest" description="Disordered" evidence="1">
    <location>
        <begin position="702"/>
        <end position="749"/>
    </location>
</feature>
<dbReference type="InterPro" id="IPR022047">
    <property type="entry name" value="Microcephalin-like"/>
</dbReference>
<feature type="region of interest" description="Disordered" evidence="1">
    <location>
        <begin position="1058"/>
        <end position="1078"/>
    </location>
</feature>
<feature type="region of interest" description="Disordered" evidence="1">
    <location>
        <begin position="812"/>
        <end position="835"/>
    </location>
</feature>
<dbReference type="PANTHER" id="PTHR14625:SF3">
    <property type="entry name" value="MICROCEPHALIN"/>
    <property type="match status" value="1"/>
</dbReference>
<feature type="compositionally biased region" description="Basic and acidic residues" evidence="1">
    <location>
        <begin position="196"/>
        <end position="206"/>
    </location>
</feature>
<evidence type="ECO:0000259" key="2">
    <source>
        <dbReference type="PROSITE" id="PS50172"/>
    </source>
</evidence>
<feature type="compositionally biased region" description="Basic and acidic residues" evidence="1">
    <location>
        <begin position="722"/>
        <end position="740"/>
    </location>
</feature>
<dbReference type="OrthoDB" id="2384350at2759"/>
<feature type="compositionally biased region" description="Low complexity" evidence="1">
    <location>
        <begin position="82"/>
        <end position="92"/>
    </location>
</feature>
<feature type="region of interest" description="Disordered" evidence="1">
    <location>
        <begin position="1"/>
        <end position="422"/>
    </location>
</feature>
<feature type="compositionally biased region" description="Low complexity" evidence="1">
    <location>
        <begin position="149"/>
        <end position="162"/>
    </location>
</feature>
<feature type="compositionally biased region" description="Low complexity" evidence="1">
    <location>
        <begin position="48"/>
        <end position="65"/>
    </location>
</feature>
<name>A0A9P4HNV7_9PEZI</name>
<gene>
    <name evidence="3" type="ORF">K490DRAFT_68036</name>
</gene>
<dbReference type="GO" id="GO:0000278">
    <property type="term" value="P:mitotic cell cycle"/>
    <property type="evidence" value="ECO:0007669"/>
    <property type="project" value="TreeGrafter"/>
</dbReference>
<dbReference type="InterPro" id="IPR001357">
    <property type="entry name" value="BRCT_dom"/>
</dbReference>
<dbReference type="PANTHER" id="PTHR14625">
    <property type="entry name" value="MICROCEPHALIN"/>
    <property type="match status" value="1"/>
</dbReference>
<dbReference type="AlphaFoldDB" id="A0A9P4HNV7"/>
<accession>A0A9P4HNV7</accession>
<protein>
    <recommendedName>
        <fullName evidence="2">BRCT domain-containing protein</fullName>
    </recommendedName>
</protein>
<keyword evidence="4" id="KW-1185">Reference proteome</keyword>
<feature type="compositionally biased region" description="Polar residues" evidence="1">
    <location>
        <begin position="410"/>
        <end position="422"/>
    </location>
</feature>
<proteinExistence type="predicted"/>
<feature type="region of interest" description="Disordered" evidence="1">
    <location>
        <begin position="1014"/>
        <end position="1043"/>
    </location>
</feature>
<feature type="domain" description="BRCT" evidence="2">
    <location>
        <begin position="908"/>
        <end position="1004"/>
    </location>
</feature>
<evidence type="ECO:0000256" key="1">
    <source>
        <dbReference type="SAM" id="MobiDB-lite"/>
    </source>
</evidence>
<comment type="caution">
    <text evidence="3">The sequence shown here is derived from an EMBL/GenBank/DDBJ whole genome shotgun (WGS) entry which is preliminary data.</text>
</comment>
<dbReference type="Gene3D" id="3.40.50.10190">
    <property type="entry name" value="BRCT domain"/>
    <property type="match status" value="1"/>
</dbReference>
<feature type="region of interest" description="Disordered" evidence="1">
    <location>
        <begin position="593"/>
        <end position="658"/>
    </location>
</feature>
<sequence>MVLTRAQRQQSKDDPSPPKPNALKEPARRGKKKPADEPVAEEPKPKTTRTAAAANKSTKAAAPTARKTRAKEPEPAKEIVLEPLQEATAQQPEPEETKSTKRAPATRKRPAKDLEPPPPAKRTARGKTATKEPAAEAMEEEAAAKKTEAAPAPRATRATRGTKASEKRAAATVPAVKPLAQRIKVAAKKPAKKTKKQMEEEKHAEESIPVEEPAPEATVAEDKKPAEAAVEVPEQTAAPEQGFAKAESNEVVEKEGEIEQALPLSVESEEAKATDTETQEPIIEDKEAEVEVEKSQEEAKEGGLEKQTSHQDVEGEQTISTSEDKMDIDEVAPATPTKSPQRASKIPVRTDPQTPESSNGKPSSAASLYESSYKKQTTPQTNITVATTGLREKSAHKVAAPITPEKLPTAVSNKTHTPFESSSAFKSVSALKTSSVFSHAKPSAMKDSLLLETPRRNPIASPLKFPLLSAAKRPDEKFESVLGASPARKAPFVASTIGQTPLRATSARPESVLQTPARKGLMLPPSTAPVQKHGQSAAFSTSSLLQTCPRKIALPELPFKSCMASASKAQNNEMGSSLLHATPKRVHIELPSKETTTESGVSTHDFASHAKSSLIGGTPRRPKTPAKTPGKSPMFSLDLSSKRQVSEGGSPIMSRATPAGLRDVASALEMLQEDDEPDSPLMRPSTPTEQIMLGVIEDLDYDMPEAPSENTQQPAAVDDTESLEKPDEEREQSPVEEHAEQQSFFEEESMGEFIMTDETPMEEKKNPFDNKIVLARPDASVFDEPSILSIDEPTLQLQNEIEFATPRANRTMRPTANEEPETPVQTAKKEKRSRHARLSLAIQLEDSIKKPRQSAVFIPSLSPTKSALKSPMKKYNLFGSPKKSVTWVEPEEPKIQEEEDFNITIPCPDAKLLFGTSVFVDVRGKDGGDASDIFIELLEEMGAQIVQNWSNNNMPISHVLFKDGELRTLEKVVASNGSVKCVNIGWALDCERFNKWVPESSYLIDLSTIPGQTPAKRPTTTLNLSATPLPRTPNRMSPVKNLSPIKGTPFALTLTPKLRAASSTPQSNPNRSPAEDKENLVSPAQTYMDSPSTPYFLHAKDLVQQTCPPKQTQRGLFDQTAATPRTDGFKKRLMMARRSLSPVKMRGGMQW</sequence>
<feature type="compositionally biased region" description="Basic and acidic residues" evidence="1">
    <location>
        <begin position="247"/>
        <end position="257"/>
    </location>
</feature>
<dbReference type="PROSITE" id="PS50172">
    <property type="entry name" value="BRCT"/>
    <property type="match status" value="1"/>
</dbReference>
<feature type="compositionally biased region" description="Basic residues" evidence="1">
    <location>
        <begin position="185"/>
        <end position="195"/>
    </location>
</feature>
<feature type="compositionally biased region" description="Basic residues" evidence="1">
    <location>
        <begin position="100"/>
        <end position="110"/>
    </location>
</feature>
<feature type="compositionally biased region" description="Polar residues" evidence="1">
    <location>
        <begin position="351"/>
        <end position="387"/>
    </location>
</feature>
<dbReference type="InterPro" id="IPR036420">
    <property type="entry name" value="BRCT_dom_sf"/>
</dbReference>